<sequence>MATQLDQVKRDLVGGSSVGPTSKPPQWLHKLLGTVPGLPADAVPHNRPKHAELQAAIAEAAYHPAIEACLHLINREKGGTLDLESLNDLPRQVQLTAHGHIDLVFLTTLAQKAATSSAVGSDAVQRDIEKHHRSTTEAEDKIKASQSAFALDELQSLFEKLVDSESAQKAVRGVTQLELLWMLSAMVEDFGWRHYGMADAVEALKVESTPAHQSLDDDRKSKASNMVFNPSQGQRIF</sequence>
<evidence type="ECO:0000313" key="2">
    <source>
        <dbReference type="EMBL" id="EST09182.1"/>
    </source>
</evidence>
<dbReference type="HOGENOM" id="CLU_073139_0_0_1"/>
<dbReference type="OrthoDB" id="2306919at2759"/>
<dbReference type="eggNOG" id="ENOG502TD2P">
    <property type="taxonomic scope" value="Eukaryota"/>
</dbReference>
<proteinExistence type="predicted"/>
<accession>V5GTE0</accession>
<dbReference type="EMBL" id="KI545854">
    <property type="protein sequence ID" value="EST09182.1"/>
    <property type="molecule type" value="Genomic_DNA"/>
</dbReference>
<protein>
    <submittedName>
        <fullName evidence="2">Uncharacterized protein</fullName>
    </submittedName>
</protein>
<organism evidence="2 3">
    <name type="scientific">Kalmanozyma brasiliensis (strain GHG001)</name>
    <name type="common">Yeast</name>
    <name type="synonym">Pseudozyma brasiliensis</name>
    <dbReference type="NCBI Taxonomy" id="1365824"/>
    <lineage>
        <taxon>Eukaryota</taxon>
        <taxon>Fungi</taxon>
        <taxon>Dikarya</taxon>
        <taxon>Basidiomycota</taxon>
        <taxon>Ustilaginomycotina</taxon>
        <taxon>Ustilaginomycetes</taxon>
        <taxon>Ustilaginales</taxon>
        <taxon>Ustilaginaceae</taxon>
        <taxon>Kalmanozyma</taxon>
    </lineage>
</organism>
<dbReference type="Proteomes" id="UP000019377">
    <property type="component" value="Unassembled WGS sequence"/>
</dbReference>
<dbReference type="STRING" id="1365824.V5GTE0"/>
<feature type="region of interest" description="Disordered" evidence="1">
    <location>
        <begin position="212"/>
        <end position="237"/>
    </location>
</feature>
<name>V5GTE0_KALBG</name>
<keyword evidence="3" id="KW-1185">Reference proteome</keyword>
<evidence type="ECO:0000256" key="1">
    <source>
        <dbReference type="SAM" id="MobiDB-lite"/>
    </source>
</evidence>
<feature type="region of interest" description="Disordered" evidence="1">
    <location>
        <begin position="1"/>
        <end position="24"/>
    </location>
</feature>
<reference evidence="3" key="1">
    <citation type="journal article" date="2013" name="Genome Announc.">
        <title>Draft genome sequence of Pseudozyma brasiliensis sp. nov. strain GHG001, a high producer of endo-1,4-xylanase isolated from an insect pest of sugarcane.</title>
        <authorList>
            <person name="Oliveira J.V.D.C."/>
            <person name="dos Santos R.A.C."/>
            <person name="Borges T.A."/>
            <person name="Riano-Pachon D.M."/>
            <person name="Goldman G.H."/>
        </authorList>
    </citation>
    <scope>NUCLEOTIDE SEQUENCE [LARGE SCALE GENOMIC DNA]</scope>
    <source>
        <strain evidence="3">GHG001</strain>
    </source>
</reference>
<dbReference type="AlphaFoldDB" id="V5GTE0"/>
<evidence type="ECO:0000313" key="3">
    <source>
        <dbReference type="Proteomes" id="UP000019377"/>
    </source>
</evidence>
<feature type="compositionally biased region" description="Polar residues" evidence="1">
    <location>
        <begin position="223"/>
        <end position="237"/>
    </location>
</feature>
<dbReference type="OMA" id="VFNPSQG"/>
<gene>
    <name evidence="2" type="ORF">PSEUBRA_SCAF12g01774</name>
</gene>